<keyword evidence="6 8" id="KW-0472">Membrane</keyword>
<evidence type="ECO:0000256" key="4">
    <source>
        <dbReference type="ARBA" id="ARBA00022692"/>
    </source>
</evidence>
<evidence type="ECO:0000256" key="5">
    <source>
        <dbReference type="ARBA" id="ARBA00023077"/>
    </source>
</evidence>
<feature type="domain" description="TonB-dependent receptor-like beta-barrel" evidence="9">
    <location>
        <begin position="48"/>
        <end position="387"/>
    </location>
</feature>
<dbReference type="GO" id="GO:0009279">
    <property type="term" value="C:cell outer membrane"/>
    <property type="evidence" value="ECO:0007669"/>
    <property type="project" value="UniProtKB-SubCell"/>
</dbReference>
<gene>
    <name evidence="10" type="ORF">GII14_13820</name>
</gene>
<evidence type="ECO:0000313" key="10">
    <source>
        <dbReference type="EMBL" id="QIJ05120.1"/>
    </source>
</evidence>
<comment type="subcellular location">
    <subcellularLocation>
        <location evidence="1 8">Cell outer membrane</location>
        <topology evidence="1 8">Multi-pass membrane protein</topology>
    </subcellularLocation>
</comment>
<keyword evidence="7 8" id="KW-0998">Cell outer membrane</keyword>
<sequence length="420" mass="47581">MYRFVVWSLMSLFTSLNDFTRLAWCPKLSGRIISPDPWPSFDYDKLLEYYRSINSDAANEAIVASANQAGTYEVSEAVTSAYVQITIEELLFDLPYMLNLGVRASRTQVDSEGFGYDLSKVVLDDAGQPLNDDWRTVSPVNYSDSYTNILPSLNFKLNLQDDLLLRISAAEVLSRPSLYSLRVWAAPNFTSQEQGLPTLVRGNPGVEPEQAKQADLALEWYYGDSSSLSGALFIKDIDSFISDEKTPMEVNGNRYLVSQPVSGQYGAKVQGFEIAWQQSLEQWLPEPFNGFGWQLNYTYVDSSYDDPKLKAKDLPFQGMSENSYNAVLYYEQYGLQARLAYNWRSKFLVDPDAWGGPAWIDDYGQLDASISYDITDNLTVFSEASNLTNNRYSGYIKREDQVNYLERFGTQIAVGIRGRF</sequence>
<dbReference type="InterPro" id="IPR000531">
    <property type="entry name" value="Beta-barrel_TonB"/>
</dbReference>
<comment type="similarity">
    <text evidence="8">Belongs to the TonB-dependent receptor family.</text>
</comment>
<evidence type="ECO:0000256" key="3">
    <source>
        <dbReference type="ARBA" id="ARBA00022452"/>
    </source>
</evidence>
<organism evidence="10 11">
    <name type="scientific">Shewanella chilikensis</name>
    <dbReference type="NCBI Taxonomy" id="558541"/>
    <lineage>
        <taxon>Bacteria</taxon>
        <taxon>Pseudomonadati</taxon>
        <taxon>Pseudomonadota</taxon>
        <taxon>Gammaproteobacteria</taxon>
        <taxon>Alteromonadales</taxon>
        <taxon>Shewanellaceae</taxon>
        <taxon>Shewanella</taxon>
    </lineage>
</organism>
<proteinExistence type="inferred from homology"/>
<keyword evidence="5" id="KW-0798">TonB box</keyword>
<dbReference type="InterPro" id="IPR039426">
    <property type="entry name" value="TonB-dep_rcpt-like"/>
</dbReference>
<dbReference type="PROSITE" id="PS52016">
    <property type="entry name" value="TONB_DEPENDENT_REC_3"/>
    <property type="match status" value="1"/>
</dbReference>
<evidence type="ECO:0000256" key="7">
    <source>
        <dbReference type="ARBA" id="ARBA00023237"/>
    </source>
</evidence>
<evidence type="ECO:0000256" key="8">
    <source>
        <dbReference type="PROSITE-ProRule" id="PRU01360"/>
    </source>
</evidence>
<evidence type="ECO:0000256" key="1">
    <source>
        <dbReference type="ARBA" id="ARBA00004571"/>
    </source>
</evidence>
<dbReference type="Pfam" id="PF00593">
    <property type="entry name" value="TonB_dep_Rec_b-barrel"/>
    <property type="match status" value="1"/>
</dbReference>
<protein>
    <submittedName>
        <fullName evidence="10">TonB-dependent receptor</fullName>
    </submittedName>
</protein>
<evidence type="ECO:0000259" key="9">
    <source>
        <dbReference type="Pfam" id="PF00593"/>
    </source>
</evidence>
<evidence type="ECO:0000313" key="11">
    <source>
        <dbReference type="Proteomes" id="UP000502117"/>
    </source>
</evidence>
<name>A0A6G7LTQ3_9GAMM</name>
<dbReference type="InterPro" id="IPR036942">
    <property type="entry name" value="Beta-barrel_TonB_sf"/>
</dbReference>
<keyword evidence="2 8" id="KW-0813">Transport</keyword>
<dbReference type="KEGG" id="schk:GII14_13820"/>
<accession>A0A6G7LTQ3</accession>
<dbReference type="NCBIfam" id="TIGR01782">
    <property type="entry name" value="TonB-Xanth-Caul"/>
    <property type="match status" value="1"/>
</dbReference>
<evidence type="ECO:0000256" key="2">
    <source>
        <dbReference type="ARBA" id="ARBA00022448"/>
    </source>
</evidence>
<reference evidence="10 11" key="1">
    <citation type="submission" date="2019-11" db="EMBL/GenBank/DDBJ databases">
        <title>Complete Genome Sequence of Shewanella chilikensis Strain DC57, Isolated from Corroded Seal Rings at a floating production facility in Australia.</title>
        <authorList>
            <person name="Salgar-Chaparro S.J."/>
            <person name="Castillo-Villamizar G.A."/>
            <person name="Poehlein A."/>
            <person name="Daniel R."/>
            <person name="Machuca L."/>
        </authorList>
    </citation>
    <scope>NUCLEOTIDE SEQUENCE [LARGE SCALE GENOMIC DNA]</scope>
    <source>
        <strain evidence="10 11">DC57</strain>
    </source>
</reference>
<dbReference type="SUPFAM" id="SSF56935">
    <property type="entry name" value="Porins"/>
    <property type="match status" value="1"/>
</dbReference>
<keyword evidence="3 8" id="KW-1134">Transmembrane beta strand</keyword>
<dbReference type="Gene3D" id="2.40.170.20">
    <property type="entry name" value="TonB-dependent receptor, beta-barrel domain"/>
    <property type="match status" value="1"/>
</dbReference>
<dbReference type="AlphaFoldDB" id="A0A6G7LTQ3"/>
<evidence type="ECO:0000256" key="6">
    <source>
        <dbReference type="ARBA" id="ARBA00023136"/>
    </source>
</evidence>
<dbReference type="PANTHER" id="PTHR40980:SF3">
    <property type="entry name" value="TONB-DEPENDENT RECEPTOR-LIKE BETA-BARREL DOMAIN-CONTAINING PROTEIN"/>
    <property type="match status" value="1"/>
</dbReference>
<dbReference type="Proteomes" id="UP000502117">
    <property type="component" value="Chromosome"/>
</dbReference>
<dbReference type="PANTHER" id="PTHR40980">
    <property type="entry name" value="PLUG DOMAIN-CONTAINING PROTEIN"/>
    <property type="match status" value="1"/>
</dbReference>
<keyword evidence="10" id="KW-0675">Receptor</keyword>
<dbReference type="EMBL" id="CP045857">
    <property type="protein sequence ID" value="QIJ05120.1"/>
    <property type="molecule type" value="Genomic_DNA"/>
</dbReference>
<dbReference type="InterPro" id="IPR010104">
    <property type="entry name" value="TonB_rcpt_bac"/>
</dbReference>
<keyword evidence="4 8" id="KW-0812">Transmembrane</keyword>